<organism evidence="4 5">
    <name type="scientific">Paenibacillus vandeheii</name>
    <dbReference type="NCBI Taxonomy" id="3035917"/>
    <lineage>
        <taxon>Bacteria</taxon>
        <taxon>Bacillati</taxon>
        <taxon>Bacillota</taxon>
        <taxon>Bacilli</taxon>
        <taxon>Bacillales</taxon>
        <taxon>Paenibacillaceae</taxon>
        <taxon>Paenibacillus</taxon>
    </lineage>
</organism>
<dbReference type="PANTHER" id="PTHR30290">
    <property type="entry name" value="PERIPLASMIC BINDING COMPONENT OF ABC TRANSPORTER"/>
    <property type="match status" value="1"/>
</dbReference>
<comment type="caution">
    <text evidence="4">The sequence shown here is derived from an EMBL/GenBank/DDBJ whole genome shotgun (WGS) entry which is preliminary data.</text>
</comment>
<gene>
    <name evidence="4" type="ORF">P5G61_03165</name>
</gene>
<evidence type="ECO:0000256" key="2">
    <source>
        <dbReference type="SAM" id="SignalP"/>
    </source>
</evidence>
<keyword evidence="5" id="KW-1185">Reference proteome</keyword>
<dbReference type="InterPro" id="IPR000914">
    <property type="entry name" value="SBP_5_dom"/>
</dbReference>
<name>A0ABT8J554_9BACL</name>
<evidence type="ECO:0000313" key="5">
    <source>
        <dbReference type="Proteomes" id="UP001174205"/>
    </source>
</evidence>
<protein>
    <submittedName>
        <fullName evidence="4">ABC transporter substrate-binding protein</fullName>
    </submittedName>
</protein>
<feature type="region of interest" description="Disordered" evidence="1">
    <location>
        <begin position="27"/>
        <end position="60"/>
    </location>
</feature>
<dbReference type="Gene3D" id="3.90.76.10">
    <property type="entry name" value="Dipeptide-binding Protein, Domain 1"/>
    <property type="match status" value="1"/>
</dbReference>
<dbReference type="Pfam" id="PF00496">
    <property type="entry name" value="SBP_bac_5"/>
    <property type="match status" value="1"/>
</dbReference>
<accession>A0ABT8J554</accession>
<evidence type="ECO:0000259" key="3">
    <source>
        <dbReference type="Pfam" id="PF00496"/>
    </source>
</evidence>
<dbReference type="InterPro" id="IPR039424">
    <property type="entry name" value="SBP_5"/>
</dbReference>
<dbReference type="InterPro" id="IPR030678">
    <property type="entry name" value="Peptide/Ni-bd"/>
</dbReference>
<dbReference type="PROSITE" id="PS51257">
    <property type="entry name" value="PROKAR_LIPOPROTEIN"/>
    <property type="match status" value="1"/>
</dbReference>
<sequence>MRFKTAAKPLVALFMSVTLLAACQSVQPPSVSEPQGTVDTPTTTTQNEPAPQTNKETPRNETLYINGLQWGPPTNFNLLSGNPAFPVNYGNSRELVYETLFMVNQLDGGLEPLLGKSYEWTDETTLRIELNADAKWSDGTAFTADDVVYTYELGKKYDINWSSFWTYISEVKADGAQAVEIKLNPDNPNKLTVLDSIELIPMLPKHVWAEIEKKNNNDLTAIRKEINDNPVGTGAYKLHFYNDQKITIARDDNYWGQKLFGKLPAPKYITHVIYKDNAAGDLAFKSGQVDVSQQFIPQVWKMWEGGAAVKTYLKDAPYYLPGSMPSIFFNLSKAGLDNADVRRAIAMSINYDKISELAMSGYSAPMQPSLTLNSDAESKYIDQDAIKSLQWTMDIEGANALLDKIGAKKGKDGIRVLNGTRLGPFEVECPYGWSDWNAALEIVAQSAKAIGIEIRTKFPESPVWTNDLQTGKFDIIMNTPAGGVSPSQPWNRAMTIMYSKGVAPMGEMAFWNWGRYQNDRADAIIEEIPSVSDEAKLKSLYTELNTIWLKDIPSIPLMYRPWVFDTVNESVWKGFPTEGDGTNIPPQISMDGAGIKALYQIHN</sequence>
<feature type="signal peptide" evidence="2">
    <location>
        <begin position="1"/>
        <end position="21"/>
    </location>
</feature>
<evidence type="ECO:0000256" key="1">
    <source>
        <dbReference type="SAM" id="MobiDB-lite"/>
    </source>
</evidence>
<dbReference type="Gene3D" id="3.40.190.10">
    <property type="entry name" value="Periplasmic binding protein-like II"/>
    <property type="match status" value="1"/>
</dbReference>
<dbReference type="Gene3D" id="3.10.105.10">
    <property type="entry name" value="Dipeptide-binding Protein, Domain 3"/>
    <property type="match status" value="1"/>
</dbReference>
<feature type="compositionally biased region" description="Low complexity" evidence="1">
    <location>
        <begin position="34"/>
        <end position="53"/>
    </location>
</feature>
<feature type="chain" id="PRO_5045133768" evidence="2">
    <location>
        <begin position="22"/>
        <end position="603"/>
    </location>
</feature>
<keyword evidence="2" id="KW-0732">Signal</keyword>
<dbReference type="CDD" id="cd08509">
    <property type="entry name" value="PBP2_TmCBP_oligosaccharides_like"/>
    <property type="match status" value="1"/>
</dbReference>
<evidence type="ECO:0000313" key="4">
    <source>
        <dbReference type="EMBL" id="MDN4600214.1"/>
    </source>
</evidence>
<proteinExistence type="predicted"/>
<dbReference type="Proteomes" id="UP001174205">
    <property type="component" value="Unassembled WGS sequence"/>
</dbReference>
<dbReference type="PANTHER" id="PTHR30290:SF82">
    <property type="entry name" value="ABC-TYPE DIPEPTIDE_OLIGOPEPTIDE TRANSPORT SYSTEM, PERIPLASMIC COMPONENT"/>
    <property type="match status" value="1"/>
</dbReference>
<dbReference type="SUPFAM" id="SSF53850">
    <property type="entry name" value="Periplasmic binding protein-like II"/>
    <property type="match status" value="1"/>
</dbReference>
<reference evidence="4" key="1">
    <citation type="submission" date="2023-03" db="EMBL/GenBank/DDBJ databases">
        <title>MT1 and MT2 Draft Genomes of Novel Species.</title>
        <authorList>
            <person name="Venkateswaran K."/>
        </authorList>
    </citation>
    <scope>NUCLEOTIDE SEQUENCE</scope>
    <source>
        <strain evidence="4">F6_3S_P_1C</strain>
    </source>
</reference>
<dbReference type="EMBL" id="JAROCD010000002">
    <property type="protein sequence ID" value="MDN4600214.1"/>
    <property type="molecule type" value="Genomic_DNA"/>
</dbReference>
<feature type="domain" description="Solute-binding protein family 5" evidence="3">
    <location>
        <begin position="110"/>
        <end position="489"/>
    </location>
</feature>
<dbReference type="RefSeq" id="WP_301244428.1">
    <property type="nucleotide sequence ID" value="NZ_JAROCD010000002.1"/>
</dbReference>
<dbReference type="PIRSF" id="PIRSF002741">
    <property type="entry name" value="MppA"/>
    <property type="match status" value="1"/>
</dbReference>